<dbReference type="Gene3D" id="3.30.70.20">
    <property type="match status" value="1"/>
</dbReference>
<gene>
    <name evidence="1" type="ORF">ABNO52_00050</name>
</gene>
<dbReference type="SUPFAM" id="SSF54862">
    <property type="entry name" value="4Fe-4S ferredoxins"/>
    <property type="match status" value="1"/>
</dbReference>
<sequence length="73" mass="8769">MRRIYKIIFFTRNKCIGCGNCMLYNKYFIMSKKDGKAVLLNSKKKKKNYVKKIYKKNINFLNKICPIKIIKII</sequence>
<protein>
    <submittedName>
        <fullName evidence="1">Ferredoxin</fullName>
    </submittedName>
</protein>
<organism evidence="1">
    <name type="scientific">Candidatus Shikimatogenerans sp. Tser</name>
    <dbReference type="NCBI Taxonomy" id="3158568"/>
    <lineage>
        <taxon>Bacteria</taxon>
        <taxon>Pseudomonadati</taxon>
        <taxon>Bacteroidota</taxon>
        <taxon>Flavobacteriia</taxon>
        <taxon>Flavobacteriales</taxon>
        <taxon>Candidatus Shikimatogenerans</taxon>
    </lineage>
</organism>
<accession>A0AAU7QSY7</accession>
<proteinExistence type="predicted"/>
<name>A0AAU7QSY7_9FLAO</name>
<evidence type="ECO:0000313" key="1">
    <source>
        <dbReference type="EMBL" id="XBT18195.1"/>
    </source>
</evidence>
<dbReference type="Pfam" id="PF13459">
    <property type="entry name" value="Fer4_15"/>
    <property type="match status" value="1"/>
</dbReference>
<reference evidence="1" key="1">
    <citation type="submission" date="2024-06" db="EMBL/GenBank/DDBJ databases">
        <title>Diversity, functionality, and evolutionary history of bacterial symbionts in false click beetles (Coleoptera, Throscidae).</title>
        <authorList>
            <person name="Wierz J.C."/>
            <person name="Malm H."/>
            <person name="Kaltenpoth M."/>
            <person name="Engl T."/>
        </authorList>
    </citation>
    <scope>NUCLEOTIDE SEQUENCE</scope>
    <source>
        <strain evidence="1">Tser</strain>
    </source>
</reference>
<dbReference type="EMBL" id="CP157893">
    <property type="protein sequence ID" value="XBT18195.1"/>
    <property type="molecule type" value="Genomic_DNA"/>
</dbReference>
<dbReference type="AlphaFoldDB" id="A0AAU7QSY7"/>